<keyword evidence="1" id="KW-0418">Kinase</keyword>
<dbReference type="PANTHER" id="PTHR12149:SF8">
    <property type="entry name" value="PROTEIN-RIBULOSAMINE 3-KINASE"/>
    <property type="match status" value="1"/>
</dbReference>
<evidence type="ECO:0000313" key="3">
    <source>
        <dbReference type="EMBL" id="NYG00548.1"/>
    </source>
</evidence>
<accession>A0A852VU85</accession>
<dbReference type="SUPFAM" id="SSF56112">
    <property type="entry name" value="Protein kinase-like (PK-like)"/>
    <property type="match status" value="1"/>
</dbReference>
<dbReference type="PIRSF" id="PIRSF006221">
    <property type="entry name" value="Ketosamine-3-kinase"/>
    <property type="match status" value="1"/>
</dbReference>
<dbReference type="Gene3D" id="1.10.510.10">
    <property type="entry name" value="Transferase(Phosphotransferase) domain 1"/>
    <property type="match status" value="1"/>
</dbReference>
<dbReference type="RefSeq" id="WP_073577073.1">
    <property type="nucleotide sequence ID" value="NZ_BAAAJZ010000005.1"/>
</dbReference>
<sequence length="286" mass="29717">MTDRVARLTGRAVRDGPAGHPPHATLDDGTVVVVKDASADPGAAPAEAAGLRWIAVPGGPPVPRVLGADDAVLVTELVPPGRATPGAAERFGRELATLHAAGADAFGAPPPGGPARAWIGHTRMENRPHDGPWADWFATDRVLPYLRAARDRGALDPAGAAAVDDVCGRIGALAGPDEPPARLHGDLWSGNVLWSGDGGGDGAAWLIDPAAHGGHRESDLAMLDLFGLPHLDVVLAAYDEHSPLADGWRERVHLHQLFPLLVHAVLFGGGYGAQAVAAARRLRRLP</sequence>
<comment type="caution">
    <text evidence="3">The sequence shown here is derived from an EMBL/GenBank/DDBJ whole genome shotgun (WGS) entry which is preliminary data.</text>
</comment>
<keyword evidence="4" id="KW-1185">Reference proteome</keyword>
<keyword evidence="1" id="KW-0808">Transferase</keyword>
<dbReference type="Proteomes" id="UP000549695">
    <property type="component" value="Unassembled WGS sequence"/>
</dbReference>
<protein>
    <submittedName>
        <fullName evidence="3">Fructosamine-3-kinase</fullName>
    </submittedName>
</protein>
<dbReference type="PANTHER" id="PTHR12149">
    <property type="entry name" value="FRUCTOSAMINE 3 KINASE-RELATED PROTEIN"/>
    <property type="match status" value="1"/>
</dbReference>
<comment type="similarity">
    <text evidence="1">Belongs to the fructosamine kinase family.</text>
</comment>
<dbReference type="InterPro" id="IPR016477">
    <property type="entry name" value="Fructo-/Ketosamine-3-kinase"/>
</dbReference>
<dbReference type="Pfam" id="PF03881">
    <property type="entry name" value="Fructosamin_kin"/>
    <property type="match status" value="1"/>
</dbReference>
<evidence type="ECO:0000256" key="2">
    <source>
        <dbReference type="SAM" id="MobiDB-lite"/>
    </source>
</evidence>
<dbReference type="GeneID" id="98050651"/>
<proteinExistence type="inferred from homology"/>
<evidence type="ECO:0000256" key="1">
    <source>
        <dbReference type="PIRNR" id="PIRNR006221"/>
    </source>
</evidence>
<feature type="region of interest" description="Disordered" evidence="2">
    <location>
        <begin position="1"/>
        <end position="25"/>
    </location>
</feature>
<reference evidence="3 4" key="1">
    <citation type="submission" date="2020-07" db="EMBL/GenBank/DDBJ databases">
        <title>Sequencing the genomes of 1000 actinobacteria strains.</title>
        <authorList>
            <person name="Klenk H.-P."/>
        </authorList>
    </citation>
    <scope>NUCLEOTIDE SEQUENCE [LARGE SCALE GENOMIC DNA]</scope>
    <source>
        <strain evidence="3 4">DSM 44749</strain>
    </source>
</reference>
<name>A0A852VU85_PSEA5</name>
<dbReference type="InterPro" id="IPR011009">
    <property type="entry name" value="Kinase-like_dom_sf"/>
</dbReference>
<dbReference type="GO" id="GO:0016301">
    <property type="term" value="F:kinase activity"/>
    <property type="evidence" value="ECO:0007669"/>
    <property type="project" value="UniProtKB-UniRule"/>
</dbReference>
<dbReference type="AlphaFoldDB" id="A0A852VU85"/>
<dbReference type="EMBL" id="JACCCZ010000001">
    <property type="protein sequence ID" value="NYG00548.1"/>
    <property type="molecule type" value="Genomic_DNA"/>
</dbReference>
<dbReference type="Gene3D" id="1.20.1270.240">
    <property type="match status" value="1"/>
</dbReference>
<dbReference type="Gene3D" id="3.30.200.20">
    <property type="entry name" value="Phosphorylase Kinase, domain 1"/>
    <property type="match status" value="1"/>
</dbReference>
<gene>
    <name evidence="3" type="ORF">HDA37_000833</name>
</gene>
<organism evidence="3 4">
    <name type="scientific">Pseudonocardia alni</name>
    <name type="common">Amycolata alni</name>
    <dbReference type="NCBI Taxonomy" id="33907"/>
    <lineage>
        <taxon>Bacteria</taxon>
        <taxon>Bacillati</taxon>
        <taxon>Actinomycetota</taxon>
        <taxon>Actinomycetes</taxon>
        <taxon>Pseudonocardiales</taxon>
        <taxon>Pseudonocardiaceae</taxon>
        <taxon>Pseudonocardia</taxon>
    </lineage>
</organism>
<evidence type="ECO:0000313" key="4">
    <source>
        <dbReference type="Proteomes" id="UP000549695"/>
    </source>
</evidence>